<organism evidence="7 8">
    <name type="scientific">Rhodotorula graminis (strain WP1)</name>
    <dbReference type="NCBI Taxonomy" id="578459"/>
    <lineage>
        <taxon>Eukaryota</taxon>
        <taxon>Fungi</taxon>
        <taxon>Dikarya</taxon>
        <taxon>Basidiomycota</taxon>
        <taxon>Pucciniomycotina</taxon>
        <taxon>Microbotryomycetes</taxon>
        <taxon>Sporidiobolales</taxon>
        <taxon>Sporidiobolaceae</taxon>
        <taxon>Rhodotorula</taxon>
    </lineage>
</organism>
<proteinExistence type="inferred from homology"/>
<evidence type="ECO:0000256" key="4">
    <source>
        <dbReference type="ARBA" id="ARBA00022989"/>
    </source>
</evidence>
<comment type="similarity">
    <text evidence="2">Belongs to the TMEM14 family.</text>
</comment>
<keyword evidence="4 6" id="KW-1133">Transmembrane helix</keyword>
<dbReference type="OMA" id="ANSHKIM"/>
<dbReference type="Pfam" id="PF03647">
    <property type="entry name" value="Tmemb_14"/>
    <property type="match status" value="1"/>
</dbReference>
<dbReference type="STRING" id="578459.A0A194S6K1"/>
<dbReference type="Gene3D" id="1.10.10.1740">
    <property type="entry name" value="Transmembrane protein 14-like"/>
    <property type="match status" value="1"/>
</dbReference>
<keyword evidence="5 6" id="KW-0472">Membrane</keyword>
<accession>A0A194S6K1</accession>
<evidence type="ECO:0000313" key="8">
    <source>
        <dbReference type="Proteomes" id="UP000053890"/>
    </source>
</evidence>
<comment type="subcellular location">
    <subcellularLocation>
        <location evidence="1">Membrane</location>
    </subcellularLocation>
</comment>
<evidence type="ECO:0000256" key="5">
    <source>
        <dbReference type="ARBA" id="ARBA00023136"/>
    </source>
</evidence>
<keyword evidence="8" id="KW-1185">Reference proteome</keyword>
<dbReference type="InterPro" id="IPR044890">
    <property type="entry name" value="TMEM14_sf"/>
</dbReference>
<dbReference type="EMBL" id="KQ474076">
    <property type="protein sequence ID" value="KPV76358.1"/>
    <property type="molecule type" value="Genomic_DNA"/>
</dbReference>
<gene>
    <name evidence="7" type="ORF">RHOBADRAFT_66201</name>
</gene>
<dbReference type="PANTHER" id="PTHR12668">
    <property type="entry name" value="TRANSMEMBRANE PROTEIN 14, 15"/>
    <property type="match status" value="1"/>
</dbReference>
<evidence type="ECO:0000256" key="3">
    <source>
        <dbReference type="ARBA" id="ARBA00022692"/>
    </source>
</evidence>
<dbReference type="GeneID" id="28979341"/>
<keyword evidence="3 6" id="KW-0812">Transmembrane</keyword>
<dbReference type="Proteomes" id="UP000053890">
    <property type="component" value="Unassembled WGS sequence"/>
</dbReference>
<evidence type="ECO:0000313" key="7">
    <source>
        <dbReference type="EMBL" id="KPV76358.1"/>
    </source>
</evidence>
<evidence type="ECO:0000256" key="1">
    <source>
        <dbReference type="ARBA" id="ARBA00004370"/>
    </source>
</evidence>
<feature type="transmembrane region" description="Helical" evidence="6">
    <location>
        <begin position="32"/>
        <end position="49"/>
    </location>
</feature>
<dbReference type="AlphaFoldDB" id="A0A194S6K1"/>
<feature type="transmembrane region" description="Helical" evidence="6">
    <location>
        <begin position="61"/>
        <end position="78"/>
    </location>
</feature>
<sequence length="105" mass="11044">MATLDNDTLFGFISSGLIALGGFLGFVKRGSYASLIAGGGSGALLGYGVQLQRANPANVQLLVSVSALLSMVMGMRFIRGRKFMPAGLVTLLSLALTYRFGQRLL</sequence>
<dbReference type="PANTHER" id="PTHR12668:SF43">
    <property type="entry name" value="TRANSMEMBRANE PROTEIN 14 HOMOLOG"/>
    <property type="match status" value="1"/>
</dbReference>
<feature type="transmembrane region" description="Helical" evidence="6">
    <location>
        <begin position="9"/>
        <end position="26"/>
    </location>
</feature>
<dbReference type="GO" id="GO:0031966">
    <property type="term" value="C:mitochondrial membrane"/>
    <property type="evidence" value="ECO:0007669"/>
    <property type="project" value="TreeGrafter"/>
</dbReference>
<evidence type="ECO:0008006" key="9">
    <source>
        <dbReference type="Google" id="ProtNLM"/>
    </source>
</evidence>
<evidence type="ECO:0000256" key="6">
    <source>
        <dbReference type="SAM" id="Phobius"/>
    </source>
</evidence>
<protein>
    <recommendedName>
        <fullName evidence="9">Transmembrane protein 14C</fullName>
    </recommendedName>
</protein>
<reference evidence="7 8" key="1">
    <citation type="journal article" date="2015" name="Front. Microbiol.">
        <title>Genome sequence of the plant growth promoting endophytic yeast Rhodotorula graminis WP1.</title>
        <authorList>
            <person name="Firrincieli A."/>
            <person name="Otillar R."/>
            <person name="Salamov A."/>
            <person name="Schmutz J."/>
            <person name="Khan Z."/>
            <person name="Redman R.S."/>
            <person name="Fleck N.D."/>
            <person name="Lindquist E."/>
            <person name="Grigoriev I.V."/>
            <person name="Doty S.L."/>
        </authorList>
    </citation>
    <scope>NUCLEOTIDE SEQUENCE [LARGE SCALE GENOMIC DNA]</scope>
    <source>
        <strain evidence="7 8">WP1</strain>
    </source>
</reference>
<dbReference type="GO" id="GO:0070453">
    <property type="term" value="P:regulation of heme biosynthetic process"/>
    <property type="evidence" value="ECO:0007669"/>
    <property type="project" value="TreeGrafter"/>
</dbReference>
<dbReference type="RefSeq" id="XP_018272407.1">
    <property type="nucleotide sequence ID" value="XM_018418894.1"/>
</dbReference>
<dbReference type="InterPro" id="IPR005349">
    <property type="entry name" value="TMEM14"/>
</dbReference>
<evidence type="ECO:0000256" key="2">
    <source>
        <dbReference type="ARBA" id="ARBA00007590"/>
    </source>
</evidence>
<dbReference type="OrthoDB" id="5620at2759"/>
<name>A0A194S6K1_RHOGW</name>